<comment type="similarity">
    <text evidence="2">Belongs to the ABC transporter superfamily.</text>
</comment>
<gene>
    <name evidence="12" type="ORF">HMPREF9195_00753</name>
</gene>
<evidence type="ECO:0000256" key="2">
    <source>
        <dbReference type="ARBA" id="ARBA00005417"/>
    </source>
</evidence>
<comment type="caution">
    <text evidence="12">The sequence shown here is derived from an EMBL/GenBank/DDBJ whole genome shotgun (WGS) entry which is preliminary data.</text>
</comment>
<dbReference type="AlphaFoldDB" id="A0AA87NT36"/>
<evidence type="ECO:0000259" key="11">
    <source>
        <dbReference type="PROSITE" id="PS50893"/>
    </source>
</evidence>
<dbReference type="InterPro" id="IPR015856">
    <property type="entry name" value="ABC_transpr_CbiO/EcfA_su"/>
</dbReference>
<dbReference type="GO" id="GO:0005524">
    <property type="term" value="F:ATP binding"/>
    <property type="evidence" value="ECO:0007669"/>
    <property type="project" value="UniProtKB-KW"/>
</dbReference>
<evidence type="ECO:0000256" key="3">
    <source>
        <dbReference type="ARBA" id="ARBA00022448"/>
    </source>
</evidence>
<dbReference type="PROSITE" id="PS00211">
    <property type="entry name" value="ABC_TRANSPORTER_1"/>
    <property type="match status" value="2"/>
</dbReference>
<evidence type="ECO:0000256" key="5">
    <source>
        <dbReference type="ARBA" id="ARBA00022737"/>
    </source>
</evidence>
<feature type="domain" description="ABC transporter" evidence="11">
    <location>
        <begin position="2"/>
        <end position="248"/>
    </location>
</feature>
<evidence type="ECO:0000256" key="1">
    <source>
        <dbReference type="ARBA" id="ARBA00004202"/>
    </source>
</evidence>
<evidence type="ECO:0000256" key="8">
    <source>
        <dbReference type="ARBA" id="ARBA00022967"/>
    </source>
</evidence>
<evidence type="ECO:0000256" key="6">
    <source>
        <dbReference type="ARBA" id="ARBA00022741"/>
    </source>
</evidence>
<evidence type="ECO:0000256" key="10">
    <source>
        <dbReference type="ARBA" id="ARBA00025157"/>
    </source>
</evidence>
<keyword evidence="6" id="KW-0547">Nucleotide-binding</keyword>
<keyword evidence="9" id="KW-0472">Membrane</keyword>
<dbReference type="GO" id="GO:0043190">
    <property type="term" value="C:ATP-binding cassette (ABC) transporter complex"/>
    <property type="evidence" value="ECO:0007669"/>
    <property type="project" value="TreeGrafter"/>
</dbReference>
<evidence type="ECO:0000256" key="7">
    <source>
        <dbReference type="ARBA" id="ARBA00022840"/>
    </source>
</evidence>
<dbReference type="InterPro" id="IPR003593">
    <property type="entry name" value="AAA+_ATPase"/>
</dbReference>
<name>A0AA87NT36_TREMD</name>
<dbReference type="InterPro" id="IPR003439">
    <property type="entry name" value="ABC_transporter-like_ATP-bd"/>
</dbReference>
<evidence type="ECO:0000256" key="4">
    <source>
        <dbReference type="ARBA" id="ARBA00022475"/>
    </source>
</evidence>
<dbReference type="InterPro" id="IPR017871">
    <property type="entry name" value="ABC_transporter-like_CS"/>
</dbReference>
<dbReference type="CDD" id="cd03225">
    <property type="entry name" value="ABC_cobalt_CbiO_domain1"/>
    <property type="match status" value="1"/>
</dbReference>
<dbReference type="PANTHER" id="PTHR43553">
    <property type="entry name" value="HEAVY METAL TRANSPORTER"/>
    <property type="match status" value="1"/>
</dbReference>
<dbReference type="EMBL" id="ATFE01000004">
    <property type="protein sequence ID" value="EPF29467.1"/>
    <property type="molecule type" value="Genomic_DNA"/>
</dbReference>
<feature type="domain" description="ABC transporter" evidence="11">
    <location>
        <begin position="313"/>
        <end position="528"/>
    </location>
</feature>
<keyword evidence="5" id="KW-0677">Repeat</keyword>
<dbReference type="GO" id="GO:0042626">
    <property type="term" value="F:ATPase-coupled transmembrane transporter activity"/>
    <property type="evidence" value="ECO:0007669"/>
    <property type="project" value="TreeGrafter"/>
</dbReference>
<dbReference type="SMART" id="SM00382">
    <property type="entry name" value="AAA"/>
    <property type="match status" value="2"/>
</dbReference>
<dbReference type="RefSeq" id="WP_016522723.1">
    <property type="nucleotide sequence ID" value="NZ_KE332517.1"/>
</dbReference>
<keyword evidence="3" id="KW-0813">Transport</keyword>
<dbReference type="InterPro" id="IPR050095">
    <property type="entry name" value="ECF_ABC_transporter_ATP-bd"/>
</dbReference>
<accession>A0AA87NT36</accession>
<proteinExistence type="inferred from homology"/>
<dbReference type="Gene3D" id="3.40.50.300">
    <property type="entry name" value="P-loop containing nucleotide triphosphate hydrolases"/>
    <property type="match status" value="2"/>
</dbReference>
<keyword evidence="7" id="KW-0067">ATP-binding</keyword>
<dbReference type="Proteomes" id="UP000014634">
    <property type="component" value="Unassembled WGS sequence"/>
</dbReference>
<evidence type="ECO:0000313" key="13">
    <source>
        <dbReference type="Proteomes" id="UP000014634"/>
    </source>
</evidence>
<dbReference type="PANTHER" id="PTHR43553:SF23">
    <property type="entry name" value="ABC TRANSPORTER ATP-BINDING COMPONENT"/>
    <property type="match status" value="1"/>
</dbReference>
<dbReference type="PROSITE" id="PS50893">
    <property type="entry name" value="ABC_TRANSPORTER_2"/>
    <property type="match status" value="2"/>
</dbReference>
<evidence type="ECO:0000256" key="9">
    <source>
        <dbReference type="ARBA" id="ARBA00023136"/>
    </source>
</evidence>
<keyword evidence="8" id="KW-1278">Translocase</keyword>
<evidence type="ECO:0000313" key="12">
    <source>
        <dbReference type="EMBL" id="EPF29467.1"/>
    </source>
</evidence>
<dbReference type="InterPro" id="IPR027417">
    <property type="entry name" value="P-loop_NTPase"/>
</dbReference>
<dbReference type="Pfam" id="PF00005">
    <property type="entry name" value="ABC_tran"/>
    <property type="match status" value="2"/>
</dbReference>
<protein>
    <recommendedName>
        <fullName evidence="11">ABC transporter domain-containing protein</fullName>
    </recommendedName>
</protein>
<dbReference type="GO" id="GO:0016887">
    <property type="term" value="F:ATP hydrolysis activity"/>
    <property type="evidence" value="ECO:0007669"/>
    <property type="project" value="InterPro"/>
</dbReference>
<comment type="subcellular location">
    <subcellularLocation>
        <location evidence="1">Cell membrane</location>
        <topology evidence="1">Peripheral membrane protein</topology>
    </subcellularLocation>
</comment>
<sequence>MITFCDVSFCYGEAELAAGNRQDACIEGMSFDIRDGECVVLCGKSGAGKSTVLRLINGLAPTFYEGTLHGSVLVAGREPASMPPEQRVQTFGVVFQDPRSQFFMNSVQDEIAFSAENIGLEPMYVKEKIREAAALLNIEPLLYRTVDTLSAGQKQRVAIAAALILSPQILILDEPVSNLDANGIEILTGLLAEIKKRGTTIIISEHRLHTFLGIADSFLHIENGRAAHRWTAEEFCRLQEGELRQFGFRYPGMAELSLRTNHIRTTEVIGQPESAALKETPKRAAAVETSTPDPVVKLPEAAKIEPDASRAALCVSNVTYLYRNGRYAECRGEDGSGRAMECSIRNISLTFPQGSITALTGENGAGKTTLCKVLCGLLRQQSGCITLHGQKLSCAQRRRMSYFVMQDADYQLYSDSVINELLLGRKPSQSITKRAEEALELFRLQAIRNRHPASLSGGEKQRVVIAAAYCSEAQLFVFDEPTSGMDGEGLLSMAQWVDALAQAGKTVVIITHDELLSEMACDYRIRVKAAVAIS</sequence>
<reference evidence="12 13" key="1">
    <citation type="submission" date="2013-04" db="EMBL/GenBank/DDBJ databases">
        <title>The Genome Sequence of Treponema medium ATCC 700293.</title>
        <authorList>
            <consortium name="The Broad Institute Genomics Platform"/>
            <person name="Earl A."/>
            <person name="Ward D."/>
            <person name="Feldgarden M."/>
            <person name="Gevers D."/>
            <person name="Leonetti C."/>
            <person name="Blanton J.M."/>
            <person name="Dewhirst F.E."/>
            <person name="Izard J."/>
            <person name="Walker B."/>
            <person name="Young S."/>
            <person name="Zeng Q."/>
            <person name="Gargeya S."/>
            <person name="Fitzgerald M."/>
            <person name="Haas B."/>
            <person name="Abouelleil A."/>
            <person name="Allen A.W."/>
            <person name="Alvarado L."/>
            <person name="Arachchi H.M."/>
            <person name="Berlin A.M."/>
            <person name="Chapman S.B."/>
            <person name="Gainer-Dewar J."/>
            <person name="Goldberg J."/>
            <person name="Griggs A."/>
            <person name="Gujja S."/>
            <person name="Hansen M."/>
            <person name="Howarth C."/>
            <person name="Imamovic A."/>
            <person name="Ireland A."/>
            <person name="Larimer J."/>
            <person name="McCowan C."/>
            <person name="Murphy C."/>
            <person name="Pearson M."/>
            <person name="Poon T.W."/>
            <person name="Priest M."/>
            <person name="Roberts A."/>
            <person name="Saif S."/>
            <person name="Shea T."/>
            <person name="Sisk P."/>
            <person name="Sykes S."/>
            <person name="Wortman J."/>
            <person name="Nusbaum C."/>
            <person name="Birren B."/>
        </authorList>
    </citation>
    <scope>NUCLEOTIDE SEQUENCE [LARGE SCALE GENOMIC DNA]</scope>
    <source>
        <strain evidence="12 13">ATCC 700293</strain>
    </source>
</reference>
<dbReference type="SUPFAM" id="SSF52540">
    <property type="entry name" value="P-loop containing nucleoside triphosphate hydrolases"/>
    <property type="match status" value="2"/>
</dbReference>
<organism evidence="12 13">
    <name type="scientific">Treponema medium ATCC 700293</name>
    <dbReference type="NCBI Taxonomy" id="1125700"/>
    <lineage>
        <taxon>Bacteria</taxon>
        <taxon>Pseudomonadati</taxon>
        <taxon>Spirochaetota</taxon>
        <taxon>Spirochaetia</taxon>
        <taxon>Spirochaetales</taxon>
        <taxon>Treponemataceae</taxon>
        <taxon>Treponema</taxon>
    </lineage>
</organism>
<comment type="function">
    <text evidence="10">Probably part of an ABC transporter complex. Responsible for energy coupling to the transport system.</text>
</comment>
<keyword evidence="4" id="KW-1003">Cell membrane</keyword>